<dbReference type="EMBL" id="JABXWD010000132">
    <property type="protein sequence ID" value="MBV6341644.1"/>
    <property type="molecule type" value="Genomic_DNA"/>
</dbReference>
<sequence length="196" mass="21508">MWVIAGLGNPGARYRHTRHNIGFMVIDELAGRYAIKLKTRGVADSGTGVIEGREAMLIKPLTYMNLSGNALRDVMKYHHDTTVVVHDDIDMDTGRLKLRRGGSSGGHKGIQSIIDCTGLRDFMRVKLGVGRDHSVAVEEYVLSGFGRAEATVVEEVIQRAVDAIVCIIVEGLDACMNRFNVKGNEQKNKQLDQGGQ</sequence>
<feature type="binding site" evidence="4">
    <location>
        <position position="63"/>
    </location>
    <ligand>
        <name>tRNA</name>
        <dbReference type="ChEBI" id="CHEBI:17843"/>
    </ligand>
</feature>
<comment type="catalytic activity">
    <reaction evidence="4 5">
        <text>an N-acyl-L-alpha-aminoacyl-tRNA + H2O = an N-acyl-L-amino acid + a tRNA + H(+)</text>
        <dbReference type="Rhea" id="RHEA:54448"/>
        <dbReference type="Rhea" id="RHEA-COMP:10123"/>
        <dbReference type="Rhea" id="RHEA-COMP:13883"/>
        <dbReference type="ChEBI" id="CHEBI:15377"/>
        <dbReference type="ChEBI" id="CHEBI:15378"/>
        <dbReference type="ChEBI" id="CHEBI:59874"/>
        <dbReference type="ChEBI" id="CHEBI:78442"/>
        <dbReference type="ChEBI" id="CHEBI:138191"/>
        <dbReference type="EC" id="3.1.1.29"/>
    </reaction>
</comment>
<evidence type="ECO:0000256" key="5">
    <source>
        <dbReference type="RuleBase" id="RU000673"/>
    </source>
</evidence>
<feature type="binding site" evidence="4">
    <location>
        <position position="65"/>
    </location>
    <ligand>
        <name>tRNA</name>
        <dbReference type="ChEBI" id="CHEBI:17843"/>
    </ligand>
</feature>
<protein>
    <recommendedName>
        <fullName evidence="3 4">Peptidyl-tRNA hydrolase</fullName>
        <shortName evidence="4">Pth</shortName>
        <ecNumber evidence="1 4">3.1.1.29</ecNumber>
    </recommendedName>
</protein>
<comment type="subunit">
    <text evidence="4">Monomer.</text>
</comment>
<evidence type="ECO:0000256" key="1">
    <source>
        <dbReference type="ARBA" id="ARBA00013260"/>
    </source>
</evidence>
<dbReference type="Pfam" id="PF01195">
    <property type="entry name" value="Pept_tRNA_hydro"/>
    <property type="match status" value="1"/>
</dbReference>
<organism evidence="7 8">
    <name type="scientific">Candidatus Magnetobacterium casense</name>
    <dbReference type="NCBI Taxonomy" id="1455061"/>
    <lineage>
        <taxon>Bacteria</taxon>
        <taxon>Pseudomonadati</taxon>
        <taxon>Nitrospirota</taxon>
        <taxon>Thermodesulfovibrionia</taxon>
        <taxon>Thermodesulfovibrionales</taxon>
        <taxon>Candidatus Magnetobacteriaceae</taxon>
        <taxon>Candidatus Magnetobacterium</taxon>
    </lineage>
</organism>
<accession>A0ABS6RYC8</accession>
<gene>
    <name evidence="4" type="primary">pth</name>
    <name evidence="7" type="ORF">HWQ67_08600</name>
</gene>
<dbReference type="PROSITE" id="PS01195">
    <property type="entry name" value="PEPT_TRNA_HYDROL_1"/>
    <property type="match status" value="1"/>
</dbReference>
<feature type="site" description="Discriminates between blocked and unblocked aminoacyl-tRNA" evidence="4">
    <location>
        <position position="9"/>
    </location>
</feature>
<dbReference type="HAMAP" id="MF_00083">
    <property type="entry name" value="Pept_tRNA_hydro_bact"/>
    <property type="match status" value="1"/>
</dbReference>
<name>A0ABS6RYC8_9BACT</name>
<keyword evidence="4" id="KW-0694">RNA-binding</keyword>
<dbReference type="CDD" id="cd00462">
    <property type="entry name" value="PTH"/>
    <property type="match status" value="1"/>
</dbReference>
<dbReference type="InterPro" id="IPR018171">
    <property type="entry name" value="Pept_tRNA_hydro_CS"/>
</dbReference>
<evidence type="ECO:0000313" key="7">
    <source>
        <dbReference type="EMBL" id="MBV6341644.1"/>
    </source>
</evidence>
<dbReference type="GO" id="GO:0004045">
    <property type="term" value="F:peptidyl-tRNA hydrolase activity"/>
    <property type="evidence" value="ECO:0007669"/>
    <property type="project" value="UniProtKB-EC"/>
</dbReference>
<evidence type="ECO:0000256" key="2">
    <source>
        <dbReference type="ARBA" id="ARBA00038063"/>
    </source>
</evidence>
<evidence type="ECO:0000256" key="4">
    <source>
        <dbReference type="HAMAP-Rule" id="MF_00083"/>
    </source>
</evidence>
<keyword evidence="4" id="KW-0820">tRNA-binding</keyword>
<comment type="function">
    <text evidence="4">Hydrolyzes ribosome-free peptidyl-tRNAs (with 1 or more amino acids incorporated), which drop off the ribosome during protein synthesis, or as a result of ribosome stalling.</text>
</comment>
<dbReference type="Proteomes" id="UP001196980">
    <property type="component" value="Unassembled WGS sequence"/>
</dbReference>
<keyword evidence="8" id="KW-1185">Reference proteome</keyword>
<feature type="active site" description="Proton acceptor" evidence="4">
    <location>
        <position position="19"/>
    </location>
</feature>
<feature type="site" description="Stabilizes the basic form of H active site to accept a proton" evidence="4">
    <location>
        <position position="87"/>
    </location>
</feature>
<proteinExistence type="inferred from homology"/>
<reference evidence="7 8" key="1">
    <citation type="journal article" date="2020" name="J Geophys Res Biogeosci">
        <title>Magnetotaxis as an Adaptation to Enable Bacterial Shuttling of Microbial Sulfur and Sulfur Cycling Across Aquatic Oxic#Anoxic Interfaces.</title>
        <authorList>
            <person name="Li J."/>
            <person name="Liu P."/>
            <person name="Wang J."/>
            <person name="Roberts A.P."/>
            <person name="Pan Y."/>
        </authorList>
    </citation>
    <scope>NUCLEOTIDE SEQUENCE [LARGE SCALE GENOMIC DNA]</scope>
    <source>
        <strain evidence="7 8">MYR-1_YQ</strain>
    </source>
</reference>
<keyword evidence="4 5" id="KW-0378">Hydrolase</keyword>
<evidence type="ECO:0000256" key="3">
    <source>
        <dbReference type="ARBA" id="ARBA00050038"/>
    </source>
</evidence>
<dbReference type="EC" id="3.1.1.29" evidence="1 4"/>
<dbReference type="PANTHER" id="PTHR17224">
    <property type="entry name" value="PEPTIDYL-TRNA HYDROLASE"/>
    <property type="match status" value="1"/>
</dbReference>
<keyword evidence="4" id="KW-0963">Cytoplasm</keyword>
<comment type="subcellular location">
    <subcellularLocation>
        <location evidence="4">Cytoplasm</location>
    </subcellularLocation>
</comment>
<comment type="caution">
    <text evidence="7">The sequence shown here is derived from an EMBL/GenBank/DDBJ whole genome shotgun (WGS) entry which is preliminary data.</text>
</comment>
<dbReference type="PANTHER" id="PTHR17224:SF1">
    <property type="entry name" value="PEPTIDYL-TRNA HYDROLASE"/>
    <property type="match status" value="1"/>
</dbReference>
<comment type="caution">
    <text evidence="4">Lacks conserved residue(s) required for the propagation of feature annotation.</text>
</comment>
<feature type="binding site" evidence="4">
    <location>
        <position position="14"/>
    </location>
    <ligand>
        <name>tRNA</name>
        <dbReference type="ChEBI" id="CHEBI:17843"/>
    </ligand>
</feature>
<dbReference type="NCBIfam" id="TIGR00447">
    <property type="entry name" value="pth"/>
    <property type="match status" value="1"/>
</dbReference>
<comment type="function">
    <text evidence="4">Catalyzes the release of premature peptidyl moieties from peptidyl-tRNA molecules trapped in stalled 50S ribosomal subunits, and thus maintains levels of free tRNAs and 50S ribosomes.</text>
</comment>
<dbReference type="RefSeq" id="WP_218252274.1">
    <property type="nucleotide sequence ID" value="NZ_JABXWD010000132.1"/>
</dbReference>
<evidence type="ECO:0000313" key="8">
    <source>
        <dbReference type="Proteomes" id="UP001196980"/>
    </source>
</evidence>
<dbReference type="InterPro" id="IPR001328">
    <property type="entry name" value="Pept_tRNA_hydro"/>
</dbReference>
<comment type="similarity">
    <text evidence="2 4 6">Belongs to the PTH family.</text>
</comment>
<evidence type="ECO:0000256" key="6">
    <source>
        <dbReference type="RuleBase" id="RU004320"/>
    </source>
</evidence>